<organism evidence="1 2">
    <name type="scientific">Blattamonas nauphoetae</name>
    <dbReference type="NCBI Taxonomy" id="2049346"/>
    <lineage>
        <taxon>Eukaryota</taxon>
        <taxon>Metamonada</taxon>
        <taxon>Preaxostyla</taxon>
        <taxon>Oxymonadida</taxon>
        <taxon>Blattamonas</taxon>
    </lineage>
</organism>
<dbReference type="EMBL" id="JARBJD010000267">
    <property type="protein sequence ID" value="KAK2945241.1"/>
    <property type="molecule type" value="Genomic_DNA"/>
</dbReference>
<keyword evidence="2" id="KW-1185">Reference proteome</keyword>
<evidence type="ECO:0000313" key="1">
    <source>
        <dbReference type="EMBL" id="KAK2945241.1"/>
    </source>
</evidence>
<dbReference type="SUPFAM" id="SSF48371">
    <property type="entry name" value="ARM repeat"/>
    <property type="match status" value="1"/>
</dbReference>
<dbReference type="Proteomes" id="UP001281761">
    <property type="component" value="Unassembled WGS sequence"/>
</dbReference>
<name>A0ABQ9X0C0_9EUKA</name>
<proteinExistence type="predicted"/>
<protein>
    <submittedName>
        <fullName evidence="1">Uncharacterized protein</fullName>
    </submittedName>
</protein>
<comment type="caution">
    <text evidence="1">The sequence shown here is derived from an EMBL/GenBank/DDBJ whole genome shotgun (WGS) entry which is preliminary data.</text>
</comment>
<evidence type="ECO:0000313" key="2">
    <source>
        <dbReference type="Proteomes" id="UP001281761"/>
    </source>
</evidence>
<dbReference type="InterPro" id="IPR016024">
    <property type="entry name" value="ARM-type_fold"/>
</dbReference>
<gene>
    <name evidence="1" type="ORF">BLNAU_19817</name>
</gene>
<reference evidence="1 2" key="1">
    <citation type="journal article" date="2022" name="bioRxiv">
        <title>Genomics of Preaxostyla Flagellates Illuminates Evolutionary Transitions and the Path Towards Mitochondrial Loss.</title>
        <authorList>
            <person name="Novak L.V.F."/>
            <person name="Treitli S.C."/>
            <person name="Pyrih J."/>
            <person name="Halakuc P."/>
            <person name="Pipaliya S.V."/>
            <person name="Vacek V."/>
            <person name="Brzon O."/>
            <person name="Soukal P."/>
            <person name="Eme L."/>
            <person name="Dacks J.B."/>
            <person name="Karnkowska A."/>
            <person name="Elias M."/>
            <person name="Hampl V."/>
        </authorList>
    </citation>
    <scope>NUCLEOTIDE SEQUENCE [LARGE SCALE GENOMIC DNA]</scope>
    <source>
        <strain evidence="1">NAU3</strain>
        <tissue evidence="1">Gut</tissue>
    </source>
</reference>
<sequence length="583" mass="66939">MSLCKSIPFSLILGTPIYQFLFSLLSSQNIIIERTALQCFLQFLEGSSEDADSLLNDDFFHVLVQIFERILTAHEISIDTSTMTATIEFGDDESTLMNILQILNLTCYLPTASHLLQVFLPMMPRCILSTADIIVHRTLKYISDVLRNNKDIIENLLNPVRIPFYYHENQLIECPLTHVMIKLFEFNFEFMMEDLELNLVVDHLYFRRCKMQFQRYYSNFLTDVSLLQGFQQPRASPNENNELKRRRADFELHARICSQFLTLLNYYASSENHEVFTQLEFPYLLPLLGNVILAMTGMLDTNFGGDLLAKAPYCDLWKKARLANWDSTYRSLQEVMRKVDPNFDVDEAEHTDDLGVKRHAIEFLSKIVGDAVGIISNVAADEADYELLVLNNTIPSDSPINEPFFKAIQGVYTHFPQKCKSECLALVRHLAAGTGLARNAVIANNMLPFFITNTWHSMYSPAHPTSIDKQILDVWIALLDDRNDGNEGDPEQYREHTKLLLTQLLAMQNVLPVLKAMEMLHENYKACRTRAVKIGEKMTQVQMEMNFLDRLEEVTFGSLDSNFDFDDDNADWTSAINAAHLLQ</sequence>
<accession>A0ABQ9X0C0</accession>